<dbReference type="PANTHER" id="PTHR31482:SF18">
    <property type="entry name" value="ESTS AU081301(E20138)"/>
    <property type="match status" value="1"/>
</dbReference>
<name>A0AB40AKK8_DIOCR</name>
<feature type="domain" description="F-box" evidence="2">
    <location>
        <begin position="83"/>
        <end position="129"/>
    </location>
</feature>
<gene>
    <name evidence="4" type="primary">LOC120250605</name>
</gene>
<dbReference type="AlphaFoldDB" id="A0AB40AKK8"/>
<dbReference type="PANTHER" id="PTHR31482">
    <property type="entry name" value="ESTS AU081301(E20138)"/>
    <property type="match status" value="1"/>
</dbReference>
<dbReference type="Pfam" id="PF12937">
    <property type="entry name" value="F-box-like"/>
    <property type="match status" value="1"/>
</dbReference>
<dbReference type="GeneID" id="120250605"/>
<evidence type="ECO:0000259" key="2">
    <source>
        <dbReference type="PROSITE" id="PS50181"/>
    </source>
</evidence>
<feature type="signal peptide" evidence="1">
    <location>
        <begin position="1"/>
        <end position="18"/>
    </location>
</feature>
<reference evidence="4" key="1">
    <citation type="submission" date="2025-08" db="UniProtKB">
        <authorList>
            <consortium name="RefSeq"/>
        </authorList>
    </citation>
    <scope>IDENTIFICATION</scope>
</reference>
<sequence>MLAFLVSFLPFLFLLSSPLPLKPLPSWVNELRLVFFLFWQELIYYSFQGLRNYAEDMPSNLINMFAVRPSTARITAHVEEMQERTILDLPELALDCILEKLSPVGLCNMAGVCHALRDRCASDHLWKRHMREKWDRVFAFTANKDLSLNLPSRRVEASDKEKSLAQPEGYIGSLSHLWPLSWFKPRTDDGGNNKSPSSSSSSSSSYTALPVDSIMSCYLALQSGRIWFPAQVYNRENGSVGFLLSCYDAELSYDSRTDSFYASFLLLRYPPHGIRTTNIEDGVKWDRIRVSPVDTSAHDLHVSDCLNDLHPGDHIEIQWRKSKEYPYGWWYGVVGHLASCNGNKHFCHCHDNESIILEFNQYTPSSRWRQVAIDRKDHREFGNETNGFYGGIRKLHSKDEISAWRSMWPTKTLE</sequence>
<dbReference type="SMART" id="SM00256">
    <property type="entry name" value="FBOX"/>
    <property type="match status" value="1"/>
</dbReference>
<dbReference type="InterPro" id="IPR036047">
    <property type="entry name" value="F-box-like_dom_sf"/>
</dbReference>
<dbReference type="Proteomes" id="UP001515500">
    <property type="component" value="Chromosome 19"/>
</dbReference>
<keyword evidence="3" id="KW-1185">Reference proteome</keyword>
<evidence type="ECO:0000313" key="3">
    <source>
        <dbReference type="Proteomes" id="UP001515500"/>
    </source>
</evidence>
<dbReference type="Gene3D" id="1.20.1280.50">
    <property type="match status" value="1"/>
</dbReference>
<evidence type="ECO:0000313" key="4">
    <source>
        <dbReference type="RefSeq" id="XP_039115363.1"/>
    </source>
</evidence>
<keyword evidence="1" id="KW-0732">Signal</keyword>
<dbReference type="RefSeq" id="XP_039115363.1">
    <property type="nucleotide sequence ID" value="XM_039259429.1"/>
</dbReference>
<evidence type="ECO:0000256" key="1">
    <source>
        <dbReference type="SAM" id="SignalP"/>
    </source>
</evidence>
<proteinExistence type="predicted"/>
<protein>
    <submittedName>
        <fullName evidence="4">F-box protein At2g32560-like isoform X1</fullName>
    </submittedName>
</protein>
<organism evidence="3 4">
    <name type="scientific">Dioscorea cayennensis subsp. rotundata</name>
    <name type="common">White Guinea yam</name>
    <name type="synonym">Dioscorea rotundata</name>
    <dbReference type="NCBI Taxonomy" id="55577"/>
    <lineage>
        <taxon>Eukaryota</taxon>
        <taxon>Viridiplantae</taxon>
        <taxon>Streptophyta</taxon>
        <taxon>Embryophyta</taxon>
        <taxon>Tracheophyta</taxon>
        <taxon>Spermatophyta</taxon>
        <taxon>Magnoliopsida</taxon>
        <taxon>Liliopsida</taxon>
        <taxon>Dioscoreales</taxon>
        <taxon>Dioscoreaceae</taxon>
        <taxon>Dioscorea</taxon>
    </lineage>
</organism>
<dbReference type="SUPFAM" id="SSF81383">
    <property type="entry name" value="F-box domain"/>
    <property type="match status" value="1"/>
</dbReference>
<feature type="chain" id="PRO_5044259701" evidence="1">
    <location>
        <begin position="19"/>
        <end position="414"/>
    </location>
</feature>
<dbReference type="InterPro" id="IPR001810">
    <property type="entry name" value="F-box_dom"/>
</dbReference>
<accession>A0AB40AKK8</accession>
<dbReference type="PROSITE" id="PS50181">
    <property type="entry name" value="FBOX"/>
    <property type="match status" value="1"/>
</dbReference>